<dbReference type="GO" id="GO:0005737">
    <property type="term" value="C:cytoplasm"/>
    <property type="evidence" value="ECO:0007669"/>
    <property type="project" value="UniProtKB-SubCell"/>
</dbReference>
<dbReference type="InterPro" id="IPR002496">
    <property type="entry name" value="PRib_AMP_CycHydrolase_dom"/>
</dbReference>
<comment type="similarity">
    <text evidence="11">Belongs to the PRA-CH family.</text>
</comment>
<feature type="binding site" evidence="11">
    <location>
        <position position="76"/>
    </location>
    <ligand>
        <name>Mg(2+)</name>
        <dbReference type="ChEBI" id="CHEBI:18420"/>
    </ligand>
</feature>
<organism evidence="13">
    <name type="scientific">uncultured Desulfobacterium sp</name>
    <dbReference type="NCBI Taxonomy" id="201089"/>
    <lineage>
        <taxon>Bacteria</taxon>
        <taxon>Pseudomonadati</taxon>
        <taxon>Thermodesulfobacteriota</taxon>
        <taxon>Desulfobacteria</taxon>
        <taxon>Desulfobacterales</taxon>
        <taxon>Desulfobacteriaceae</taxon>
        <taxon>Desulfobacterium</taxon>
        <taxon>environmental samples</taxon>
    </lineage>
</organism>
<comment type="pathway">
    <text evidence="4">Amino-acid biosynthesis; L-histidine biosynthesis; L-histidine from 5-phospho-alpha-D-ribose 1-diphosphate: step 2/9.</text>
</comment>
<dbReference type="GO" id="GO:0008270">
    <property type="term" value="F:zinc ion binding"/>
    <property type="evidence" value="ECO:0007669"/>
    <property type="project" value="UniProtKB-UniRule"/>
</dbReference>
<keyword evidence="10 11" id="KW-0368">Histidine biosynthesis</keyword>
<comment type="similarity">
    <text evidence="5">In the C-terminal section; belongs to the PRA-PH family.</text>
</comment>
<dbReference type="UniPathway" id="UPA00031">
    <property type="reaction ID" value="UER00008"/>
</dbReference>
<protein>
    <recommendedName>
        <fullName evidence="11">Phosphoribosyl-AMP cyclohydrolase</fullName>
        <shortName evidence="11">PRA-CH</shortName>
        <ecNumber evidence="11">3.5.4.19</ecNumber>
    </recommendedName>
</protein>
<evidence type="ECO:0000256" key="6">
    <source>
        <dbReference type="ARBA" id="ARBA00008299"/>
    </source>
</evidence>
<dbReference type="GO" id="GO:0000287">
    <property type="term" value="F:magnesium ion binding"/>
    <property type="evidence" value="ECO:0007669"/>
    <property type="project" value="UniProtKB-UniRule"/>
</dbReference>
<dbReference type="HAMAP" id="MF_01021">
    <property type="entry name" value="HisI"/>
    <property type="match status" value="1"/>
</dbReference>
<dbReference type="NCBIfam" id="NF000768">
    <property type="entry name" value="PRK00051.1"/>
    <property type="match status" value="1"/>
</dbReference>
<evidence type="ECO:0000256" key="9">
    <source>
        <dbReference type="ARBA" id="ARBA00022801"/>
    </source>
</evidence>
<dbReference type="InterPro" id="IPR038019">
    <property type="entry name" value="PRib_AMP_CycHydrolase_sf"/>
</dbReference>
<evidence type="ECO:0000313" key="13">
    <source>
        <dbReference type="EMBL" id="SPD74071.1"/>
    </source>
</evidence>
<dbReference type="EC" id="3.5.4.19" evidence="11"/>
<dbReference type="AlphaFoldDB" id="A0A445MXJ0"/>
<dbReference type="PANTHER" id="PTHR42945">
    <property type="entry name" value="HISTIDINE BIOSYNTHESIS BIFUNCTIONAL PROTEIN"/>
    <property type="match status" value="1"/>
</dbReference>
<feature type="binding site" evidence="11">
    <location>
        <position position="74"/>
    </location>
    <ligand>
        <name>Mg(2+)</name>
        <dbReference type="ChEBI" id="CHEBI:18420"/>
    </ligand>
</feature>
<keyword evidence="11" id="KW-0862">Zinc</keyword>
<feature type="domain" description="Phosphoribosyl-AMP cyclohydrolase" evidence="12">
    <location>
        <begin position="27"/>
        <end position="101"/>
    </location>
</feature>
<comment type="catalytic activity">
    <reaction evidence="1 11">
        <text>1-(5-phospho-beta-D-ribosyl)-5'-AMP + H2O = 1-(5-phospho-beta-D-ribosyl)-5-[(5-phospho-beta-D-ribosylamino)methylideneamino]imidazole-4-carboxamide</text>
        <dbReference type="Rhea" id="RHEA:20049"/>
        <dbReference type="ChEBI" id="CHEBI:15377"/>
        <dbReference type="ChEBI" id="CHEBI:58435"/>
        <dbReference type="ChEBI" id="CHEBI:59457"/>
        <dbReference type="EC" id="3.5.4.19"/>
    </reaction>
</comment>
<evidence type="ECO:0000256" key="3">
    <source>
        <dbReference type="ARBA" id="ARBA00005169"/>
    </source>
</evidence>
<keyword evidence="11" id="KW-0460">Magnesium</keyword>
<comment type="similarity">
    <text evidence="6">In the N-terminal section; belongs to the PRA-CH family.</text>
</comment>
<comment type="cofactor">
    <cofactor evidence="11">
        <name>Zn(2+)</name>
        <dbReference type="ChEBI" id="CHEBI:29105"/>
    </cofactor>
    <text evidence="11">Binds 1 zinc ion per subunit.</text>
</comment>
<evidence type="ECO:0000256" key="1">
    <source>
        <dbReference type="ARBA" id="ARBA00000024"/>
    </source>
</evidence>
<name>A0A445MXJ0_9BACT</name>
<evidence type="ECO:0000256" key="4">
    <source>
        <dbReference type="ARBA" id="ARBA00005204"/>
    </source>
</evidence>
<comment type="cofactor">
    <cofactor evidence="11">
        <name>Mg(2+)</name>
        <dbReference type="ChEBI" id="CHEBI:18420"/>
    </cofactor>
    <text evidence="11">Binds 1 Mg(2+) ion per subunit.</text>
</comment>
<feature type="binding site" evidence="11">
    <location>
        <position position="92"/>
    </location>
    <ligand>
        <name>Zn(2+)</name>
        <dbReference type="ChEBI" id="CHEBI:29105"/>
        <note>ligand shared between dimeric partners</note>
    </ligand>
</feature>
<comment type="function">
    <text evidence="11">Catalyzes the hydrolysis of the adenine ring of phosphoribosyl-AMP.</text>
</comment>
<keyword evidence="8 11" id="KW-0028">Amino-acid biosynthesis</keyword>
<proteinExistence type="inferred from homology"/>
<comment type="subunit">
    <text evidence="11">Homodimer.</text>
</comment>
<evidence type="ECO:0000256" key="5">
    <source>
        <dbReference type="ARBA" id="ARBA00007731"/>
    </source>
</evidence>
<dbReference type="FunFam" id="3.10.20.810:FF:000001">
    <property type="entry name" value="Histidine biosynthesis bifunctional protein HisIE"/>
    <property type="match status" value="1"/>
</dbReference>
<comment type="pathway">
    <text evidence="3 11">Amino-acid biosynthesis; L-histidine biosynthesis; L-histidine from 5-phospho-alpha-D-ribose 1-diphosphate: step 3/9.</text>
</comment>
<accession>A0A445MXJ0</accession>
<evidence type="ECO:0000256" key="8">
    <source>
        <dbReference type="ARBA" id="ARBA00022605"/>
    </source>
</evidence>
<evidence type="ECO:0000256" key="10">
    <source>
        <dbReference type="ARBA" id="ARBA00023102"/>
    </source>
</evidence>
<evidence type="ECO:0000256" key="7">
    <source>
        <dbReference type="ARBA" id="ARBA00022490"/>
    </source>
</evidence>
<feature type="binding site" evidence="11">
    <location>
        <position position="99"/>
    </location>
    <ligand>
        <name>Zn(2+)</name>
        <dbReference type="ChEBI" id="CHEBI:29105"/>
        <note>ligand shared between dimeric partners</note>
    </ligand>
</feature>
<comment type="catalytic activity">
    <reaction evidence="2">
        <text>1-(5-phospho-beta-D-ribosyl)-ATP + H2O = 1-(5-phospho-beta-D-ribosyl)-5'-AMP + diphosphate + H(+)</text>
        <dbReference type="Rhea" id="RHEA:22828"/>
        <dbReference type="ChEBI" id="CHEBI:15377"/>
        <dbReference type="ChEBI" id="CHEBI:15378"/>
        <dbReference type="ChEBI" id="CHEBI:33019"/>
        <dbReference type="ChEBI" id="CHEBI:59457"/>
        <dbReference type="ChEBI" id="CHEBI:73183"/>
        <dbReference type="EC" id="3.6.1.31"/>
    </reaction>
</comment>
<dbReference type="GO" id="GO:0000105">
    <property type="term" value="P:L-histidine biosynthetic process"/>
    <property type="evidence" value="ECO:0007669"/>
    <property type="project" value="UniProtKB-UniRule"/>
</dbReference>
<evidence type="ECO:0000256" key="2">
    <source>
        <dbReference type="ARBA" id="ARBA00001460"/>
    </source>
</evidence>
<keyword evidence="11" id="KW-0479">Metal-binding</keyword>
<dbReference type="SUPFAM" id="SSF141734">
    <property type="entry name" value="HisI-like"/>
    <property type="match status" value="1"/>
</dbReference>
<sequence length="126" mass="14233">MIELDFDKGGGLLPAIVQDWRSGKILMLAYISRASWEETLKTGEAHYFSRSRKEIWHKGGTSGNVQKIKEIYSDCDNDTVLFMVEQVGGAACHTGYETCFHKKVDRNGNEIIVGEKIFDPEKVYGK</sequence>
<feature type="binding site" evidence="11">
    <location>
        <position position="78"/>
    </location>
    <ligand>
        <name>Mg(2+)</name>
        <dbReference type="ChEBI" id="CHEBI:18420"/>
    </ligand>
</feature>
<dbReference type="Pfam" id="PF01502">
    <property type="entry name" value="PRA-CH"/>
    <property type="match status" value="1"/>
</dbReference>
<dbReference type="EMBL" id="OJIN01000117">
    <property type="protein sequence ID" value="SPD74071.1"/>
    <property type="molecule type" value="Genomic_DNA"/>
</dbReference>
<dbReference type="GO" id="GO:0004636">
    <property type="term" value="F:phosphoribosyl-ATP diphosphatase activity"/>
    <property type="evidence" value="ECO:0007669"/>
    <property type="project" value="UniProtKB-EC"/>
</dbReference>
<comment type="subcellular location">
    <subcellularLocation>
        <location evidence="11">Cytoplasm</location>
    </subcellularLocation>
</comment>
<dbReference type="GO" id="GO:0004635">
    <property type="term" value="F:phosphoribosyl-AMP cyclohydrolase activity"/>
    <property type="evidence" value="ECO:0007669"/>
    <property type="project" value="UniProtKB-UniRule"/>
</dbReference>
<feature type="binding site" evidence="11">
    <location>
        <position position="75"/>
    </location>
    <ligand>
        <name>Zn(2+)</name>
        <dbReference type="ChEBI" id="CHEBI:29105"/>
        <note>ligand shared between dimeric partners</note>
    </ligand>
</feature>
<keyword evidence="9 11" id="KW-0378">Hydrolase</keyword>
<dbReference type="InterPro" id="IPR026660">
    <property type="entry name" value="PRA-CH"/>
</dbReference>
<reference evidence="13" key="1">
    <citation type="submission" date="2018-01" db="EMBL/GenBank/DDBJ databases">
        <authorList>
            <person name="Regsiter A."/>
            <person name="William W."/>
        </authorList>
    </citation>
    <scope>NUCLEOTIDE SEQUENCE</scope>
    <source>
        <strain evidence="13">TRIP AH-1</strain>
    </source>
</reference>
<dbReference type="PANTHER" id="PTHR42945:SF1">
    <property type="entry name" value="HISTIDINE BIOSYNTHESIS BIFUNCTIONAL PROTEIN HIS7"/>
    <property type="match status" value="1"/>
</dbReference>
<keyword evidence="7 11" id="KW-0963">Cytoplasm</keyword>
<evidence type="ECO:0000256" key="11">
    <source>
        <dbReference type="HAMAP-Rule" id="MF_01021"/>
    </source>
</evidence>
<dbReference type="Gene3D" id="3.10.20.810">
    <property type="entry name" value="Phosphoribosyl-AMP cyclohydrolase"/>
    <property type="match status" value="1"/>
</dbReference>
<evidence type="ECO:0000259" key="12">
    <source>
        <dbReference type="Pfam" id="PF01502"/>
    </source>
</evidence>
<gene>
    <name evidence="11 13" type="primary">hisI</name>
    <name evidence="13" type="ORF">PITCH_A2030215</name>
</gene>